<evidence type="ECO:0000256" key="6">
    <source>
        <dbReference type="ARBA" id="ARBA00022806"/>
    </source>
</evidence>
<protein>
    <recommendedName>
        <fullName evidence="2 15">ATP-dependent DNA helicase RecG</fullName>
        <ecNumber evidence="13 15">5.6.2.4</ecNumber>
    </recommendedName>
</protein>
<comment type="catalytic activity">
    <reaction evidence="12 15">
        <text>Couples ATP hydrolysis with the unwinding of duplex DNA by translocating in the 3'-5' direction.</text>
        <dbReference type="EC" id="5.6.2.4"/>
    </reaction>
</comment>
<dbReference type="InterPro" id="IPR027417">
    <property type="entry name" value="P-loop_NTPase"/>
</dbReference>
<keyword evidence="4 15" id="KW-0227">DNA damage</keyword>
<keyword evidence="9 15" id="KW-0233">DNA recombination</keyword>
<keyword evidence="7 15" id="KW-0067">ATP-binding</keyword>
<comment type="similarity">
    <text evidence="1 15">Belongs to the helicase family. RecG subfamily.</text>
</comment>
<dbReference type="EMBL" id="JANUXX010000004">
    <property type="protein sequence ID" value="MCS4488220.1"/>
    <property type="molecule type" value="Genomic_DNA"/>
</dbReference>
<evidence type="ECO:0000256" key="12">
    <source>
        <dbReference type="ARBA" id="ARBA00034617"/>
    </source>
</evidence>
<proteinExistence type="inferred from homology"/>
<dbReference type="RefSeq" id="WP_259138129.1">
    <property type="nucleotide sequence ID" value="NZ_JANUXX010000004.1"/>
</dbReference>
<evidence type="ECO:0000256" key="8">
    <source>
        <dbReference type="ARBA" id="ARBA00023125"/>
    </source>
</evidence>
<evidence type="ECO:0000256" key="13">
    <source>
        <dbReference type="ARBA" id="ARBA00034808"/>
    </source>
</evidence>
<dbReference type="InterPro" id="IPR004609">
    <property type="entry name" value="ATP-dep_DNA_helicase_RecG"/>
</dbReference>
<dbReference type="CDD" id="cd04488">
    <property type="entry name" value="RecG_wedge_OBF"/>
    <property type="match status" value="1"/>
</dbReference>
<gene>
    <name evidence="18" type="primary">recG</name>
    <name evidence="18" type="ORF">NXS10_04510</name>
</gene>
<feature type="domain" description="Helicase C-terminal" evidence="17">
    <location>
        <begin position="446"/>
        <end position="606"/>
    </location>
</feature>
<dbReference type="NCBIfam" id="NF008168">
    <property type="entry name" value="PRK10917.2-2"/>
    <property type="match status" value="1"/>
</dbReference>
<reference evidence="18 19" key="1">
    <citation type="journal article" date="2023" name="Int. J. Syst. Evol. Microbiol.">
        <title>Streptococcus sciuri sp. nov., Staphylococcus marylandisciuri sp. nov. and Staphylococcus americanisciuri sp. nov., isolated from faeces of eastern grey squirrel (Sciurus carolinensis).</title>
        <authorList>
            <person name="Volokhov D.V."/>
            <person name="Zagorodnyaya T.A."/>
            <person name="Furtak V.A."/>
            <person name="Nattanmai G."/>
            <person name="Randall L."/>
            <person name="Jose S."/>
            <person name="Gao Y."/>
            <person name="Eisenberg T."/>
            <person name="Delmonte P."/>
            <person name="Blom J."/>
            <person name="Mitchell K.K."/>
        </authorList>
    </citation>
    <scope>NUCLEOTIDE SEQUENCE [LARGE SCALE GENOMIC DNA]</scope>
    <source>
        <strain evidence="18 19">SQ9-PEA</strain>
    </source>
</reference>
<sequence length="672" mass="75718">MISETSPLTSLKGIGSKSAEKFQQLGIVTIEDLLLYFPFRYEDYKARSVFELQDGEKAVVTGTLVTPANLQYYGRHKNRLSFKLKQGEAVISVSFFNQPYLKDKLHLGNDLAIFGKWDSKKTALTAIKLLAQVQEDMQPVYRLTQGVTQATLVKAIKTAFESGVLEALAETLPAILIDKYRLFSRKEAITAMHFPKDLAEYKQALRRVKFEELFYFQMNLQVLKAYRKSEQHGLTLLYNQDKLNAKQASLSFSLTSAQQRSLQEILYDMQSPSYMNRLLQGDVGSGKTIVASLAMYAAYTAGFQSALMVPTEILAEQHYESLTQLFPELSIAILTSGMKKKVKDTALEKTANGSVQMIVGTHALIQESVTYHKLGLVIIDEQHRFGVNQRRILREKGENPNVLMMTATPIPRTLAITAFGEMDVSIIDELPEGRKPVITRWVTHQQLSTVLAWLKKELEKGAQAYVISPLIEESESLDLKNATALYEELSHYFEDSAEVSLMHGRMSAEEKDSIMQAFKEQKSQVLVSTTVIEVGVNVPNATIMIIMDADRFGLSQLHQLRGRVGRGDKQSYTILVANPKTDSGKERMKIMTKNTDGFVLAEADLKMRGSGEIFGTRQSGIPEFRVADIMEDYAILEEARRVASQIVSQPDWDKEKDWQIVLKNLKEKSIFD</sequence>
<dbReference type="Gene3D" id="3.40.50.300">
    <property type="entry name" value="P-loop containing nucleotide triphosphate hydrolases"/>
    <property type="match status" value="2"/>
</dbReference>
<dbReference type="PROSITE" id="PS51192">
    <property type="entry name" value="HELICASE_ATP_BIND_1"/>
    <property type="match status" value="1"/>
</dbReference>
<dbReference type="SMART" id="SM00487">
    <property type="entry name" value="DEXDc"/>
    <property type="match status" value="1"/>
</dbReference>
<dbReference type="InterPro" id="IPR011545">
    <property type="entry name" value="DEAD/DEAH_box_helicase_dom"/>
</dbReference>
<evidence type="ECO:0000259" key="17">
    <source>
        <dbReference type="PROSITE" id="PS51194"/>
    </source>
</evidence>
<keyword evidence="8" id="KW-0238">DNA-binding</keyword>
<feature type="domain" description="Helicase ATP-binding" evidence="16">
    <location>
        <begin position="268"/>
        <end position="427"/>
    </location>
</feature>
<keyword evidence="19" id="KW-1185">Reference proteome</keyword>
<dbReference type="Pfam" id="PF17191">
    <property type="entry name" value="RecG_wedge"/>
    <property type="match status" value="1"/>
</dbReference>
<keyword evidence="11" id="KW-0413">Isomerase</keyword>
<dbReference type="NCBIfam" id="TIGR00643">
    <property type="entry name" value="recG"/>
    <property type="match status" value="1"/>
</dbReference>
<dbReference type="PROSITE" id="PS51194">
    <property type="entry name" value="HELICASE_CTER"/>
    <property type="match status" value="1"/>
</dbReference>
<dbReference type="PANTHER" id="PTHR47964">
    <property type="entry name" value="ATP-DEPENDENT DNA HELICASE HOMOLOG RECG, CHLOROPLASTIC"/>
    <property type="match status" value="1"/>
</dbReference>
<dbReference type="Pfam" id="PF19833">
    <property type="entry name" value="RecG_dom3_C"/>
    <property type="match status" value="1"/>
</dbReference>
<evidence type="ECO:0000259" key="16">
    <source>
        <dbReference type="PROSITE" id="PS51192"/>
    </source>
</evidence>
<dbReference type="InterPro" id="IPR047112">
    <property type="entry name" value="RecG/Mfd"/>
</dbReference>
<accession>A0ABT2F8Q5</accession>
<evidence type="ECO:0000256" key="10">
    <source>
        <dbReference type="ARBA" id="ARBA00023204"/>
    </source>
</evidence>
<dbReference type="Proteomes" id="UP001206548">
    <property type="component" value="Unassembled WGS sequence"/>
</dbReference>
<evidence type="ECO:0000256" key="7">
    <source>
        <dbReference type="ARBA" id="ARBA00022840"/>
    </source>
</evidence>
<dbReference type="SUPFAM" id="SSF50249">
    <property type="entry name" value="Nucleic acid-binding proteins"/>
    <property type="match status" value="1"/>
</dbReference>
<comment type="catalytic activity">
    <reaction evidence="14 15">
        <text>ATP + H2O = ADP + phosphate + H(+)</text>
        <dbReference type="Rhea" id="RHEA:13065"/>
        <dbReference type="ChEBI" id="CHEBI:15377"/>
        <dbReference type="ChEBI" id="CHEBI:15378"/>
        <dbReference type="ChEBI" id="CHEBI:30616"/>
        <dbReference type="ChEBI" id="CHEBI:43474"/>
        <dbReference type="ChEBI" id="CHEBI:456216"/>
        <dbReference type="EC" id="5.6.2.4"/>
    </reaction>
</comment>
<comment type="caution">
    <text evidence="18">The sequence shown here is derived from an EMBL/GenBank/DDBJ whole genome shotgun (WGS) entry which is preliminary data.</text>
</comment>
<dbReference type="CDD" id="cd18811">
    <property type="entry name" value="SF2_C_RecG"/>
    <property type="match status" value="1"/>
</dbReference>
<organism evidence="18 19">
    <name type="scientific">Streptococcus sciuri</name>
    <dbReference type="NCBI Taxonomy" id="2973939"/>
    <lineage>
        <taxon>Bacteria</taxon>
        <taxon>Bacillati</taxon>
        <taxon>Bacillota</taxon>
        <taxon>Bacilli</taxon>
        <taxon>Lactobacillales</taxon>
        <taxon>Streptococcaceae</taxon>
        <taxon>Streptococcus</taxon>
    </lineage>
</organism>
<evidence type="ECO:0000313" key="18">
    <source>
        <dbReference type="EMBL" id="MCS4488220.1"/>
    </source>
</evidence>
<dbReference type="CDD" id="cd17992">
    <property type="entry name" value="DEXHc_RecG"/>
    <property type="match status" value="1"/>
</dbReference>
<keyword evidence="10 15" id="KW-0234">DNA repair</keyword>
<evidence type="ECO:0000256" key="11">
    <source>
        <dbReference type="ARBA" id="ARBA00023235"/>
    </source>
</evidence>
<evidence type="ECO:0000313" key="19">
    <source>
        <dbReference type="Proteomes" id="UP001206548"/>
    </source>
</evidence>
<evidence type="ECO:0000256" key="1">
    <source>
        <dbReference type="ARBA" id="ARBA00007504"/>
    </source>
</evidence>
<evidence type="ECO:0000256" key="3">
    <source>
        <dbReference type="ARBA" id="ARBA00022741"/>
    </source>
</evidence>
<comment type="function">
    <text evidence="15">Plays a critical role in recombination and DNA repair. Helps process Holliday junction intermediates to mature products by catalyzing branch migration. Has replication fork regression activity, unwinds stalled or blocked replication forks to make a HJ that can be resolved. Has a DNA unwinding activity characteristic of a DNA helicase with 3'-5' polarity.</text>
</comment>
<evidence type="ECO:0000256" key="9">
    <source>
        <dbReference type="ARBA" id="ARBA00023172"/>
    </source>
</evidence>
<dbReference type="InterPro" id="IPR014001">
    <property type="entry name" value="Helicase_ATP-bd"/>
</dbReference>
<dbReference type="SUPFAM" id="SSF52540">
    <property type="entry name" value="P-loop containing nucleoside triphosphate hydrolases"/>
    <property type="match status" value="2"/>
</dbReference>
<keyword evidence="6 15" id="KW-0347">Helicase</keyword>
<dbReference type="Gene3D" id="2.40.50.140">
    <property type="entry name" value="Nucleic acid-binding proteins"/>
    <property type="match status" value="1"/>
</dbReference>
<keyword evidence="3 15" id="KW-0547">Nucleotide-binding</keyword>
<dbReference type="GO" id="GO:0016787">
    <property type="term" value="F:hydrolase activity"/>
    <property type="evidence" value="ECO:0007669"/>
    <property type="project" value="UniProtKB-KW"/>
</dbReference>
<dbReference type="InterPro" id="IPR045562">
    <property type="entry name" value="RecG_dom3_C"/>
</dbReference>
<dbReference type="NCBIfam" id="NF008165">
    <property type="entry name" value="PRK10917.1-3"/>
    <property type="match status" value="1"/>
</dbReference>
<name>A0ABT2F8Q5_9STRE</name>
<dbReference type="SMART" id="SM00490">
    <property type="entry name" value="HELICc"/>
    <property type="match status" value="2"/>
</dbReference>
<dbReference type="Pfam" id="PF00271">
    <property type="entry name" value="Helicase_C"/>
    <property type="match status" value="1"/>
</dbReference>
<evidence type="ECO:0000256" key="5">
    <source>
        <dbReference type="ARBA" id="ARBA00022801"/>
    </source>
</evidence>
<dbReference type="InterPro" id="IPR001650">
    <property type="entry name" value="Helicase_C-like"/>
</dbReference>
<evidence type="ECO:0000256" key="4">
    <source>
        <dbReference type="ARBA" id="ARBA00022763"/>
    </source>
</evidence>
<dbReference type="EC" id="5.6.2.4" evidence="13 15"/>
<dbReference type="Pfam" id="PF00270">
    <property type="entry name" value="DEAD"/>
    <property type="match status" value="1"/>
</dbReference>
<evidence type="ECO:0000256" key="14">
    <source>
        <dbReference type="ARBA" id="ARBA00048988"/>
    </source>
</evidence>
<dbReference type="GO" id="GO:0003678">
    <property type="term" value="F:DNA helicase activity"/>
    <property type="evidence" value="ECO:0007669"/>
    <property type="project" value="UniProtKB-EC"/>
</dbReference>
<dbReference type="InterPro" id="IPR033454">
    <property type="entry name" value="RecG_wedge"/>
</dbReference>
<evidence type="ECO:0000256" key="15">
    <source>
        <dbReference type="RuleBase" id="RU363016"/>
    </source>
</evidence>
<keyword evidence="5 15" id="KW-0378">Hydrolase</keyword>
<evidence type="ECO:0000256" key="2">
    <source>
        <dbReference type="ARBA" id="ARBA00017846"/>
    </source>
</evidence>
<dbReference type="InterPro" id="IPR012340">
    <property type="entry name" value="NA-bd_OB-fold"/>
</dbReference>
<dbReference type="PANTHER" id="PTHR47964:SF1">
    <property type="entry name" value="ATP-DEPENDENT DNA HELICASE HOMOLOG RECG, CHLOROPLASTIC"/>
    <property type="match status" value="1"/>
</dbReference>